<name>A0AAD2D631_EUPCR</name>
<evidence type="ECO:0000256" key="1">
    <source>
        <dbReference type="SAM" id="Coils"/>
    </source>
</evidence>
<reference evidence="3" key="1">
    <citation type="submission" date="2023-07" db="EMBL/GenBank/DDBJ databases">
        <authorList>
            <consortium name="AG Swart"/>
            <person name="Singh M."/>
            <person name="Singh A."/>
            <person name="Seah K."/>
            <person name="Emmerich C."/>
        </authorList>
    </citation>
    <scope>NUCLEOTIDE SEQUENCE</scope>
    <source>
        <strain evidence="3">DP1</strain>
    </source>
</reference>
<feature type="region of interest" description="Disordered" evidence="2">
    <location>
        <begin position="191"/>
        <end position="210"/>
    </location>
</feature>
<protein>
    <submittedName>
        <fullName evidence="3">Uncharacterized protein</fullName>
    </submittedName>
</protein>
<accession>A0AAD2D631</accession>
<feature type="compositionally biased region" description="Polar residues" evidence="2">
    <location>
        <begin position="676"/>
        <end position="685"/>
    </location>
</feature>
<feature type="region of interest" description="Disordered" evidence="2">
    <location>
        <begin position="238"/>
        <end position="298"/>
    </location>
</feature>
<feature type="compositionally biased region" description="Polar residues" evidence="2">
    <location>
        <begin position="847"/>
        <end position="873"/>
    </location>
</feature>
<evidence type="ECO:0000313" key="4">
    <source>
        <dbReference type="Proteomes" id="UP001295684"/>
    </source>
</evidence>
<feature type="coiled-coil region" evidence="1">
    <location>
        <begin position="432"/>
        <end position="503"/>
    </location>
</feature>
<dbReference type="AlphaFoldDB" id="A0AAD2D631"/>
<feature type="compositionally biased region" description="Basic and acidic residues" evidence="2">
    <location>
        <begin position="266"/>
        <end position="290"/>
    </location>
</feature>
<feature type="coiled-coil region" evidence="1">
    <location>
        <begin position="748"/>
        <end position="775"/>
    </location>
</feature>
<feature type="compositionally biased region" description="Basic and acidic residues" evidence="2">
    <location>
        <begin position="816"/>
        <end position="827"/>
    </location>
</feature>
<evidence type="ECO:0000313" key="3">
    <source>
        <dbReference type="EMBL" id="CAI2381008.1"/>
    </source>
</evidence>
<proteinExistence type="predicted"/>
<feature type="region of interest" description="Disordered" evidence="2">
    <location>
        <begin position="816"/>
        <end position="873"/>
    </location>
</feature>
<keyword evidence="1" id="KW-0175">Coiled coil</keyword>
<dbReference type="Proteomes" id="UP001295684">
    <property type="component" value="Unassembled WGS sequence"/>
</dbReference>
<feature type="region of interest" description="Disordered" evidence="2">
    <location>
        <begin position="663"/>
        <end position="693"/>
    </location>
</feature>
<keyword evidence="4" id="KW-1185">Reference proteome</keyword>
<comment type="caution">
    <text evidence="3">The sequence shown here is derived from an EMBL/GenBank/DDBJ whole genome shotgun (WGS) entry which is preliminary data.</text>
</comment>
<organism evidence="3 4">
    <name type="scientific">Euplotes crassus</name>
    <dbReference type="NCBI Taxonomy" id="5936"/>
    <lineage>
        <taxon>Eukaryota</taxon>
        <taxon>Sar</taxon>
        <taxon>Alveolata</taxon>
        <taxon>Ciliophora</taxon>
        <taxon>Intramacronucleata</taxon>
        <taxon>Spirotrichea</taxon>
        <taxon>Hypotrichia</taxon>
        <taxon>Euplotida</taxon>
        <taxon>Euplotidae</taxon>
        <taxon>Moneuplotes</taxon>
    </lineage>
</organism>
<gene>
    <name evidence="3" type="ORF">ECRASSUSDP1_LOCUS22452</name>
</gene>
<sequence>MQGYSAQGIRSYSSVKGLQSSRFQNHNESQSMLSGRQSLASSRAKLTDREYNEAIVQAQQAESIFDRTLKKYKSIRSIKSMLKKRTNSPFVSRRSNRFNGNSEASSNDLNSNDRSLTSNIDNILNQSQAVKTLVPSMFRGGKYVNLPRSQNFRRNIDQIETGTLKDEPIKFPELKPEPLDKKSNRQVITDAEAKTQDVTSAARTNEENKNLLPRTAAAIIDSKRETTRFTVLNKSKINSEEETSPVAKRDTILDNSQLVDKKKKFRGEVNEKPQNRSSDSKLKNQIDQENKSQILDKSNLNNESSVLEDFKMEAKIEPKTEKKPTYTKVHIPKFKGPIDSLITKMEKSLNNIKNFHPDFSKKGFYKKFKVKDTKDPLDKELILLQQENEWYKKYLKDLNQQLSQYINKKFSKKVMVKKTGLGRRKRSNPDIEQKKERQAKLVKRQVETAKRQVKHLSTERIKLSTKLKKYGNPNYLSKLEQKSETLEEAIRLQKEKVNEKIEKEIQLVDTIITNKNTSNVRFKSHFGSRKFSEDDVEIRGTMPKRPERWTKSSRKNIDLLQYESSGLTNTNINKEHPLVKEFNLVVDKIEKLEEKQLENLNVKHDLETKIGYNEQKLNSLMYTCQNYEKNPLTEEQILKHLASSAKKFPKSSPVRKVVKNADLNLDQGSAPDLQTPLRNSASPPKNGQKAAPNSAEYYRKLKETLLHNKKSTKVKMMDEYKRTLIKSQIGEKNLSKNKTKLRETTTKIYMQEKLIKILEEEMNKAKKRKKVMSKLKKLDLSVLNKDASSKPVKEETKVINNITITGEKLDTKFGDNAEKVESVDPKTRGPRINTNISQDSLKGVSRMTPQARNRNKSLKNSISKSGSAHSLAR</sequence>
<feature type="region of interest" description="Disordered" evidence="2">
    <location>
        <begin position="83"/>
        <end position="113"/>
    </location>
</feature>
<dbReference type="EMBL" id="CAMPGE010023026">
    <property type="protein sequence ID" value="CAI2381008.1"/>
    <property type="molecule type" value="Genomic_DNA"/>
</dbReference>
<evidence type="ECO:0000256" key="2">
    <source>
        <dbReference type="SAM" id="MobiDB-lite"/>
    </source>
</evidence>